<feature type="region of interest" description="Disordered" evidence="1">
    <location>
        <begin position="1"/>
        <end position="24"/>
    </location>
</feature>
<evidence type="ECO:0000313" key="3">
    <source>
        <dbReference type="Proteomes" id="UP000266272"/>
    </source>
</evidence>
<reference evidence="2 3" key="1">
    <citation type="journal article" date="2018" name="PLoS Pathog.">
        <title>Evolution of structural diversity of trichothecenes, a family of toxins produced by plant pathogenic and entomopathogenic fungi.</title>
        <authorList>
            <person name="Proctor R.H."/>
            <person name="McCormick S.P."/>
            <person name="Kim H.S."/>
            <person name="Cardoza R.E."/>
            <person name="Stanley A.M."/>
            <person name="Lindo L."/>
            <person name="Kelly A."/>
            <person name="Brown D.W."/>
            <person name="Lee T."/>
            <person name="Vaughan M.M."/>
            <person name="Alexander N.J."/>
            <person name="Busman M."/>
            <person name="Gutierrez S."/>
        </authorList>
    </citation>
    <scope>NUCLEOTIDE SEQUENCE [LARGE SCALE GENOMIC DNA]</scope>
    <source>
        <strain evidence="2 3">IBT 40837</strain>
    </source>
</reference>
<protein>
    <submittedName>
        <fullName evidence="2">Uncharacterized protein</fullName>
    </submittedName>
</protein>
<sequence length="468" mass="50907">MPGSKSESESPQAPKVSPKAAPRAAAMYMRHAEYRRVPLLSELVTAKSPRAARPSQPQMIRRSDWPRQSAVLHQGVGNPAHQTLVDCWAVEVAATCHWPVTAARAPYKHGQARPSTAKHAARKYCYSCHLPLPAFGGAVPASLKGIQYLVSQRPDLEMGPAHNGWLEPSQQVVGAVRRIATGCQYKVSATRLAVPSRALWPSSPSSDAHLAYLDLFVTLSSFGLTPRLQRSHALPGRCRHLSAYALVDLPPFARLLFIAPRRLAFDSSLVPSRLPSSASSTVLPQAADSALCRRASVCLALPRAGLDSLSPSPSNVVVNQHPGGTIVLGREIQPLRRNGRQPVGLLLLQLSVTLNTIRLAQGQGQGHSAGQPPSKPPQYAFSLLYRLVLHIMTGSALSKQECTVINIGAPDGPPRLISYLSSGQGFMWNPEIFLPSYVDCDYVPLENRRDPVHEIHLTDEEMKKMLPE</sequence>
<dbReference type="EMBL" id="PXOA01000834">
    <property type="protein sequence ID" value="RFU72536.1"/>
    <property type="molecule type" value="Genomic_DNA"/>
</dbReference>
<dbReference type="OrthoDB" id="4157259at2759"/>
<gene>
    <name evidence="2" type="ORF">TARUN_9721</name>
</gene>
<dbReference type="AlphaFoldDB" id="A0A395N8T5"/>
<name>A0A395N8T5_TRIAR</name>
<dbReference type="Proteomes" id="UP000266272">
    <property type="component" value="Unassembled WGS sequence"/>
</dbReference>
<evidence type="ECO:0000256" key="1">
    <source>
        <dbReference type="SAM" id="MobiDB-lite"/>
    </source>
</evidence>
<proteinExistence type="predicted"/>
<comment type="caution">
    <text evidence="2">The sequence shown here is derived from an EMBL/GenBank/DDBJ whole genome shotgun (WGS) entry which is preliminary data.</text>
</comment>
<organism evidence="2 3">
    <name type="scientific">Trichoderma arundinaceum</name>
    <dbReference type="NCBI Taxonomy" id="490622"/>
    <lineage>
        <taxon>Eukaryota</taxon>
        <taxon>Fungi</taxon>
        <taxon>Dikarya</taxon>
        <taxon>Ascomycota</taxon>
        <taxon>Pezizomycotina</taxon>
        <taxon>Sordariomycetes</taxon>
        <taxon>Hypocreomycetidae</taxon>
        <taxon>Hypocreales</taxon>
        <taxon>Hypocreaceae</taxon>
        <taxon>Trichoderma</taxon>
    </lineage>
</organism>
<keyword evidence="3" id="KW-1185">Reference proteome</keyword>
<evidence type="ECO:0000313" key="2">
    <source>
        <dbReference type="EMBL" id="RFU72536.1"/>
    </source>
</evidence>
<accession>A0A395N8T5</accession>